<dbReference type="Gene3D" id="1.10.10.60">
    <property type="entry name" value="Homeodomain-like"/>
    <property type="match status" value="1"/>
</dbReference>
<evidence type="ECO:0000256" key="1">
    <source>
        <dbReference type="ARBA" id="ARBA00004123"/>
    </source>
</evidence>
<name>A0A3S1HZM7_ELYCH</name>
<feature type="compositionally biased region" description="Low complexity" evidence="7">
    <location>
        <begin position="302"/>
        <end position="315"/>
    </location>
</feature>
<dbReference type="InterPro" id="IPR020479">
    <property type="entry name" value="HD_metazoa"/>
</dbReference>
<dbReference type="EMBL" id="RQTK01000058">
    <property type="protein sequence ID" value="RUS89344.1"/>
    <property type="molecule type" value="Genomic_DNA"/>
</dbReference>
<dbReference type="GO" id="GO:0005634">
    <property type="term" value="C:nucleus"/>
    <property type="evidence" value="ECO:0007669"/>
    <property type="project" value="UniProtKB-SubCell"/>
</dbReference>
<dbReference type="PANTHER" id="PTHR24340">
    <property type="entry name" value="HOMEOBOX PROTEIN NKX"/>
    <property type="match status" value="1"/>
</dbReference>
<accession>A0A3S1HZM7</accession>
<dbReference type="InterPro" id="IPR017970">
    <property type="entry name" value="Homeobox_CS"/>
</dbReference>
<keyword evidence="3 5" id="KW-0371">Homeobox</keyword>
<dbReference type="SMART" id="SM00389">
    <property type="entry name" value="HOX"/>
    <property type="match status" value="1"/>
</dbReference>
<evidence type="ECO:0000256" key="6">
    <source>
        <dbReference type="RuleBase" id="RU000682"/>
    </source>
</evidence>
<dbReference type="CDD" id="cd00086">
    <property type="entry name" value="homeodomain"/>
    <property type="match status" value="1"/>
</dbReference>
<feature type="DNA-binding region" description="Homeobox" evidence="5">
    <location>
        <begin position="428"/>
        <end position="487"/>
    </location>
</feature>
<evidence type="ECO:0000259" key="8">
    <source>
        <dbReference type="PROSITE" id="PS50071"/>
    </source>
</evidence>
<dbReference type="AlphaFoldDB" id="A0A3S1HZM7"/>
<dbReference type="InterPro" id="IPR001356">
    <property type="entry name" value="HD"/>
</dbReference>
<keyword evidence="2 5" id="KW-0238">DNA-binding</keyword>
<comment type="caution">
    <text evidence="9">The sequence shown here is derived from an EMBL/GenBank/DDBJ whole genome shotgun (WGS) entry which is preliminary data.</text>
</comment>
<dbReference type="PANTHER" id="PTHR24340:SF73">
    <property type="entry name" value="HOMEOBOX PROTEIN BAGPIPE-RELATED"/>
    <property type="match status" value="1"/>
</dbReference>
<feature type="compositionally biased region" description="Basic and acidic residues" evidence="7">
    <location>
        <begin position="110"/>
        <end position="119"/>
    </location>
</feature>
<comment type="subcellular location">
    <subcellularLocation>
        <location evidence="1 5 6">Nucleus</location>
    </subcellularLocation>
</comment>
<feature type="compositionally biased region" description="Acidic residues" evidence="7">
    <location>
        <begin position="162"/>
        <end position="171"/>
    </location>
</feature>
<evidence type="ECO:0000256" key="2">
    <source>
        <dbReference type="ARBA" id="ARBA00023125"/>
    </source>
</evidence>
<feature type="compositionally biased region" description="Low complexity" evidence="7">
    <location>
        <begin position="11"/>
        <end position="35"/>
    </location>
</feature>
<evidence type="ECO:0000256" key="3">
    <source>
        <dbReference type="ARBA" id="ARBA00023155"/>
    </source>
</evidence>
<dbReference type="PROSITE" id="PS00027">
    <property type="entry name" value="HOMEOBOX_1"/>
    <property type="match status" value="1"/>
</dbReference>
<dbReference type="PROSITE" id="PS50071">
    <property type="entry name" value="HOMEOBOX_2"/>
    <property type="match status" value="1"/>
</dbReference>
<dbReference type="SUPFAM" id="SSF46689">
    <property type="entry name" value="Homeodomain-like"/>
    <property type="match status" value="1"/>
</dbReference>
<keyword evidence="4 5" id="KW-0539">Nucleus</keyword>
<dbReference type="STRING" id="188477.A0A3S1HZM7"/>
<feature type="compositionally biased region" description="Low complexity" evidence="7">
    <location>
        <begin position="73"/>
        <end position="89"/>
    </location>
</feature>
<sequence>MDQCAPTDANSGSRSPSPRQSCSRSRSSSPKCSASFGIFRKSPSPLISTGTFARALQQERQEQLRSCNQEQPTTDSSGSKTGVSKKTSSLPFSIDNILGKSGDEGSPAAVEKERGHWDGVKPALRIPQPNFEERIVQVYHINTDLERRGRTASRSGSFEHGAEEEEEDEDNERYTTEKDSKKFDDMKTKYKSSDIKYRENEGKYDAYDDDDDNSSDDIDVTFAVDDDNADDGPTSNDEESVAPSGNDHRSMNESSSRQLRLNMPHPHSLLKMNMGSSMGSPGSSPDAHRGAGRSLSPKTPLSRKISMDSSSSFSSSMTGHGMGYHPSVMPPFWAATRSEMKCLDMPRSAGMSFDFQAAHSKSQWNWKQMLPLSPGSGEESPIDLGRHRLLGSQRRSRPLNLADRDLAESCNSTGPDEKFLLEDLKSKKKRSRASFSHSQVYELERRFRHQRYLSGSERADLAQSLNLTETQVKIWFQNRRYKTKRRQMQEEQMLTTNAKLAAVSMLVDKGGKSMADHQRDYMRSLMFGGLPTPPSGGEPRSGGFGSYPYYF</sequence>
<evidence type="ECO:0000256" key="5">
    <source>
        <dbReference type="PROSITE-ProRule" id="PRU00108"/>
    </source>
</evidence>
<feature type="compositionally biased region" description="Acidic residues" evidence="7">
    <location>
        <begin position="207"/>
        <end position="240"/>
    </location>
</feature>
<dbReference type="Pfam" id="PF00046">
    <property type="entry name" value="Homeodomain"/>
    <property type="match status" value="1"/>
</dbReference>
<feature type="region of interest" description="Disordered" evidence="7">
    <location>
        <begin position="141"/>
        <end position="315"/>
    </location>
</feature>
<gene>
    <name evidence="9" type="ORF">EGW08_002864</name>
</gene>
<dbReference type="GO" id="GO:0000981">
    <property type="term" value="F:DNA-binding transcription factor activity, RNA polymerase II-specific"/>
    <property type="evidence" value="ECO:0007669"/>
    <property type="project" value="InterPro"/>
</dbReference>
<feature type="compositionally biased region" description="Low complexity" evidence="7">
    <location>
        <begin position="274"/>
        <end position="285"/>
    </location>
</feature>
<dbReference type="InterPro" id="IPR000047">
    <property type="entry name" value="HTH_motif"/>
</dbReference>
<evidence type="ECO:0000313" key="9">
    <source>
        <dbReference type="EMBL" id="RUS89344.1"/>
    </source>
</evidence>
<reference evidence="9 10" key="1">
    <citation type="submission" date="2019-01" db="EMBL/GenBank/DDBJ databases">
        <title>A draft genome assembly of the solar-powered sea slug Elysia chlorotica.</title>
        <authorList>
            <person name="Cai H."/>
            <person name="Li Q."/>
            <person name="Fang X."/>
            <person name="Li J."/>
            <person name="Curtis N.E."/>
            <person name="Altenburger A."/>
            <person name="Shibata T."/>
            <person name="Feng M."/>
            <person name="Maeda T."/>
            <person name="Schwartz J.A."/>
            <person name="Shigenobu S."/>
            <person name="Lundholm N."/>
            <person name="Nishiyama T."/>
            <person name="Yang H."/>
            <person name="Hasebe M."/>
            <person name="Li S."/>
            <person name="Pierce S.K."/>
            <person name="Wang J."/>
        </authorList>
    </citation>
    <scope>NUCLEOTIDE SEQUENCE [LARGE SCALE GENOMIC DNA]</scope>
    <source>
        <strain evidence="9">EC2010</strain>
        <tissue evidence="9">Whole organism of an adult</tissue>
    </source>
</reference>
<dbReference type="InterPro" id="IPR009057">
    <property type="entry name" value="Homeodomain-like_sf"/>
</dbReference>
<feature type="region of interest" description="Disordered" evidence="7">
    <location>
        <begin position="1"/>
        <end position="123"/>
    </location>
</feature>
<dbReference type="GO" id="GO:0000978">
    <property type="term" value="F:RNA polymerase II cis-regulatory region sequence-specific DNA binding"/>
    <property type="evidence" value="ECO:0007669"/>
    <property type="project" value="TreeGrafter"/>
</dbReference>
<evidence type="ECO:0000313" key="10">
    <source>
        <dbReference type="Proteomes" id="UP000271974"/>
    </source>
</evidence>
<evidence type="ECO:0000256" key="7">
    <source>
        <dbReference type="SAM" id="MobiDB-lite"/>
    </source>
</evidence>
<dbReference type="InterPro" id="IPR050394">
    <property type="entry name" value="Homeobox_NK-like"/>
</dbReference>
<dbReference type="GO" id="GO:0030154">
    <property type="term" value="P:cell differentiation"/>
    <property type="evidence" value="ECO:0007669"/>
    <property type="project" value="TreeGrafter"/>
</dbReference>
<dbReference type="OrthoDB" id="6159439at2759"/>
<feature type="region of interest" description="Disordered" evidence="7">
    <location>
        <begin position="532"/>
        <end position="551"/>
    </location>
</feature>
<feature type="compositionally biased region" description="Basic and acidic residues" evidence="7">
    <location>
        <begin position="172"/>
        <end position="206"/>
    </location>
</feature>
<dbReference type="PRINTS" id="PR00024">
    <property type="entry name" value="HOMEOBOX"/>
</dbReference>
<evidence type="ECO:0000256" key="4">
    <source>
        <dbReference type="ARBA" id="ARBA00023242"/>
    </source>
</evidence>
<keyword evidence="10" id="KW-1185">Reference proteome</keyword>
<dbReference type="PRINTS" id="PR00031">
    <property type="entry name" value="HTHREPRESSR"/>
</dbReference>
<organism evidence="9 10">
    <name type="scientific">Elysia chlorotica</name>
    <name type="common">Eastern emerald elysia</name>
    <name type="synonym">Sea slug</name>
    <dbReference type="NCBI Taxonomy" id="188477"/>
    <lineage>
        <taxon>Eukaryota</taxon>
        <taxon>Metazoa</taxon>
        <taxon>Spiralia</taxon>
        <taxon>Lophotrochozoa</taxon>
        <taxon>Mollusca</taxon>
        <taxon>Gastropoda</taxon>
        <taxon>Heterobranchia</taxon>
        <taxon>Euthyneura</taxon>
        <taxon>Panpulmonata</taxon>
        <taxon>Sacoglossa</taxon>
        <taxon>Placobranchoidea</taxon>
        <taxon>Plakobranchidae</taxon>
        <taxon>Elysia</taxon>
    </lineage>
</organism>
<dbReference type="Proteomes" id="UP000271974">
    <property type="component" value="Unassembled WGS sequence"/>
</dbReference>
<feature type="domain" description="Homeobox" evidence="8">
    <location>
        <begin position="426"/>
        <end position="486"/>
    </location>
</feature>
<protein>
    <recommendedName>
        <fullName evidence="8">Homeobox domain-containing protein</fullName>
    </recommendedName>
</protein>
<proteinExistence type="predicted"/>